<dbReference type="PANTHER" id="PTHR11059">
    <property type="entry name" value="DNA REPAIR PROTEIN RECN"/>
    <property type="match status" value="1"/>
</dbReference>
<dbReference type="SUPFAM" id="SSF52540">
    <property type="entry name" value="P-loop containing nucleoside triphosphate hydrolases"/>
    <property type="match status" value="1"/>
</dbReference>
<evidence type="ECO:0000313" key="12">
    <source>
        <dbReference type="EMBL" id="CAL1240135.1"/>
    </source>
</evidence>
<evidence type="ECO:0000256" key="10">
    <source>
        <dbReference type="SAM" id="Coils"/>
    </source>
</evidence>
<evidence type="ECO:0000256" key="5">
    <source>
        <dbReference type="ARBA" id="ARBA00022763"/>
    </source>
</evidence>
<feature type="coiled-coil region" evidence="10">
    <location>
        <begin position="156"/>
        <end position="190"/>
    </location>
</feature>
<protein>
    <recommendedName>
        <fullName evidence="3 9">DNA repair protein RecN</fullName>
    </recommendedName>
    <alternativeName>
        <fullName evidence="8 9">Recombination protein N</fullName>
    </alternativeName>
</protein>
<keyword evidence="7 9" id="KW-0234">DNA repair</keyword>
<dbReference type="Pfam" id="PF02463">
    <property type="entry name" value="SMC_N"/>
    <property type="match status" value="1"/>
</dbReference>
<gene>
    <name evidence="12" type="primary">recN</name>
    <name evidence="12" type="ORF">MECH1_V1_1359</name>
</gene>
<dbReference type="InterPro" id="IPR027417">
    <property type="entry name" value="P-loop_NTPase"/>
</dbReference>
<feature type="domain" description="RecF/RecN/SMC N-terminal" evidence="11">
    <location>
        <begin position="14"/>
        <end position="513"/>
    </location>
</feature>
<dbReference type="Proteomes" id="UP001497493">
    <property type="component" value="Chromosome"/>
</dbReference>
<comment type="similarity">
    <text evidence="2 9">Belongs to the RecN family.</text>
</comment>
<keyword evidence="10" id="KW-0175">Coiled coil</keyword>
<evidence type="ECO:0000259" key="11">
    <source>
        <dbReference type="Pfam" id="PF02463"/>
    </source>
</evidence>
<dbReference type="EMBL" id="OZ026884">
    <property type="protein sequence ID" value="CAL1240135.1"/>
    <property type="molecule type" value="Genomic_DNA"/>
</dbReference>
<sequence length="561" mass="61789">MLVHLGIRDLAVVEALDLEFERGFTVLTGETGAGKSILLTALGLALGDRADSGMVRPGAARAEINLAFDLTDSPAARDWLEANDLAQDDECLIRRIVGQDGRSKAFVNGRPATLQALQELGAGLVEIHGQHAHVRLLKAAEHRRLVDEAANNGELLAKAEALCRRWRTLRDDLERRASAVRDRAAREELLRYQLEELIHHDIAGLDYPALVEEHDRQANIGKLLGTGQEQLEALYEDEARSVNAQLARAVNALAGLCPLAPGLRDTVALLEEAQVQVKEAAWLLRRELERLEPDPARLDWLEQRLGEVHRLARKHHLRPEDLPGHLQALQAELDGMLHGAESLDALRAELDRTWADYLRLAGQLRERRREAAAWLEERVSSLIRELGMPKGKLVIEVRPCEGEEPTPHGFDQVEFLATANPGLPPRALARVASGGELSRLSLAIQVAATDSRTVPTLIFDEVDTGIGGGIAEIVGQKLRLLGRQGRQVLCVTHLPQVAAQGHQHWVVEKVSRGEVTQSSVRKLTGDERKREIARMLGGVRMTPQTLAHAEEMLRMGTAAEG</sequence>
<dbReference type="PIRSF" id="PIRSF003128">
    <property type="entry name" value="RecN"/>
    <property type="match status" value="1"/>
</dbReference>
<evidence type="ECO:0000256" key="6">
    <source>
        <dbReference type="ARBA" id="ARBA00022840"/>
    </source>
</evidence>
<evidence type="ECO:0000256" key="8">
    <source>
        <dbReference type="ARBA" id="ARBA00033408"/>
    </source>
</evidence>
<dbReference type="CDD" id="cd03241">
    <property type="entry name" value="ABC_RecN"/>
    <property type="match status" value="2"/>
</dbReference>
<evidence type="ECO:0000256" key="3">
    <source>
        <dbReference type="ARBA" id="ARBA00021315"/>
    </source>
</evidence>
<keyword evidence="6" id="KW-0067">ATP-binding</keyword>
<comment type="function">
    <text evidence="1 9">May be involved in recombinational repair of damaged DNA.</text>
</comment>
<dbReference type="InterPro" id="IPR004604">
    <property type="entry name" value="DNA_recomb/repair_RecN"/>
</dbReference>
<keyword evidence="4" id="KW-0547">Nucleotide-binding</keyword>
<evidence type="ECO:0000256" key="1">
    <source>
        <dbReference type="ARBA" id="ARBA00003618"/>
    </source>
</evidence>
<dbReference type="NCBIfam" id="NF008121">
    <property type="entry name" value="PRK10869.1"/>
    <property type="match status" value="1"/>
</dbReference>
<organism evidence="12 13">
    <name type="scientific">Candidatus Methylocalor cossyra</name>
    <dbReference type="NCBI Taxonomy" id="3108543"/>
    <lineage>
        <taxon>Bacteria</taxon>
        <taxon>Pseudomonadati</taxon>
        <taxon>Pseudomonadota</taxon>
        <taxon>Gammaproteobacteria</taxon>
        <taxon>Methylococcales</taxon>
        <taxon>Methylococcaceae</taxon>
        <taxon>Candidatus Methylocalor</taxon>
    </lineage>
</organism>
<keyword evidence="13" id="KW-1185">Reference proteome</keyword>
<name>A0ABP1C787_9GAMM</name>
<dbReference type="RefSeq" id="WP_348759641.1">
    <property type="nucleotide sequence ID" value="NZ_OZ026884.1"/>
</dbReference>
<evidence type="ECO:0000256" key="9">
    <source>
        <dbReference type="PIRNR" id="PIRNR003128"/>
    </source>
</evidence>
<evidence type="ECO:0000313" key="13">
    <source>
        <dbReference type="Proteomes" id="UP001497493"/>
    </source>
</evidence>
<evidence type="ECO:0000256" key="7">
    <source>
        <dbReference type="ARBA" id="ARBA00023204"/>
    </source>
</evidence>
<dbReference type="InterPro" id="IPR003395">
    <property type="entry name" value="RecF/RecN/SMC_N"/>
</dbReference>
<dbReference type="Gene3D" id="3.40.50.300">
    <property type="entry name" value="P-loop containing nucleotide triphosphate hydrolases"/>
    <property type="match status" value="2"/>
</dbReference>
<evidence type="ECO:0000256" key="4">
    <source>
        <dbReference type="ARBA" id="ARBA00022741"/>
    </source>
</evidence>
<dbReference type="PANTHER" id="PTHR11059:SF0">
    <property type="entry name" value="DNA REPAIR PROTEIN RECN"/>
    <property type="match status" value="1"/>
</dbReference>
<accession>A0ABP1C787</accession>
<proteinExistence type="inferred from homology"/>
<dbReference type="NCBIfam" id="TIGR00634">
    <property type="entry name" value="recN"/>
    <property type="match status" value="1"/>
</dbReference>
<evidence type="ECO:0000256" key="2">
    <source>
        <dbReference type="ARBA" id="ARBA00009441"/>
    </source>
</evidence>
<keyword evidence="5 9" id="KW-0227">DNA damage</keyword>
<reference evidence="12 13" key="1">
    <citation type="submission" date="2024-04" db="EMBL/GenBank/DDBJ databases">
        <authorList>
            <person name="Cremers G."/>
        </authorList>
    </citation>
    <scope>NUCLEOTIDE SEQUENCE [LARGE SCALE GENOMIC DNA]</scope>
    <source>
        <strain evidence="12">MeCH1-AG</strain>
    </source>
</reference>